<dbReference type="InterPro" id="IPR010105">
    <property type="entry name" value="TonB_sidphr_rcpt"/>
</dbReference>
<evidence type="ECO:0000256" key="7">
    <source>
        <dbReference type="ARBA" id="ARBA00022729"/>
    </source>
</evidence>
<dbReference type="InterPro" id="IPR000531">
    <property type="entry name" value="Beta-barrel_TonB"/>
</dbReference>
<keyword evidence="7 17" id="KW-0732">Signal</keyword>
<dbReference type="GO" id="GO:0015344">
    <property type="term" value="F:siderophore uptake transmembrane transporter activity"/>
    <property type="evidence" value="ECO:0007669"/>
    <property type="project" value="TreeGrafter"/>
</dbReference>
<keyword evidence="9" id="KW-0406">Ion transport</keyword>
<comment type="caution">
    <text evidence="20">The sequence shown here is derived from an EMBL/GenBank/DDBJ whole genome shotgun (WGS) entry which is preliminary data.</text>
</comment>
<feature type="domain" description="TonB-dependent receptor plug" evidence="19">
    <location>
        <begin position="68"/>
        <end position="167"/>
    </location>
</feature>
<keyword evidence="11 14" id="KW-0472">Membrane</keyword>
<dbReference type="InterPro" id="IPR010917">
    <property type="entry name" value="TonB_rcpt_CS"/>
</dbReference>
<dbReference type="NCBIfam" id="TIGR01783">
    <property type="entry name" value="TonB-siderophor"/>
    <property type="match status" value="1"/>
</dbReference>
<evidence type="ECO:0000313" key="21">
    <source>
        <dbReference type="Proteomes" id="UP000322077"/>
    </source>
</evidence>
<feature type="signal peptide" evidence="17">
    <location>
        <begin position="1"/>
        <end position="29"/>
    </location>
</feature>
<evidence type="ECO:0000256" key="15">
    <source>
        <dbReference type="PROSITE-ProRule" id="PRU10144"/>
    </source>
</evidence>
<evidence type="ECO:0000256" key="12">
    <source>
        <dbReference type="ARBA" id="ARBA00023170"/>
    </source>
</evidence>
<dbReference type="Gene3D" id="2.170.130.10">
    <property type="entry name" value="TonB-dependent receptor, plug domain"/>
    <property type="match status" value="1"/>
</dbReference>
<keyword evidence="21" id="KW-1185">Reference proteome</keyword>
<accession>A0A5D9C832</accession>
<dbReference type="PROSITE" id="PS52016">
    <property type="entry name" value="TONB_DEPENDENT_REC_3"/>
    <property type="match status" value="1"/>
</dbReference>
<feature type="short sequence motif" description="TonB C-terminal box" evidence="15">
    <location>
        <begin position="698"/>
        <end position="715"/>
    </location>
</feature>
<keyword evidence="6 14" id="KW-0812">Transmembrane</keyword>
<evidence type="ECO:0000256" key="5">
    <source>
        <dbReference type="ARBA" id="ARBA00022496"/>
    </source>
</evidence>
<proteinExistence type="inferred from homology"/>
<evidence type="ECO:0000256" key="2">
    <source>
        <dbReference type="ARBA" id="ARBA00009810"/>
    </source>
</evidence>
<evidence type="ECO:0000256" key="9">
    <source>
        <dbReference type="ARBA" id="ARBA00023065"/>
    </source>
</evidence>
<comment type="similarity">
    <text evidence="2 14 16">Belongs to the TonB-dependent receptor family.</text>
</comment>
<keyword evidence="3 14" id="KW-0813">Transport</keyword>
<dbReference type="EMBL" id="VTOU01000002">
    <property type="protein sequence ID" value="TZG27230.1"/>
    <property type="molecule type" value="Genomic_DNA"/>
</dbReference>
<keyword evidence="4 14" id="KW-1134">Transmembrane beta strand</keyword>
<dbReference type="InterPro" id="IPR037066">
    <property type="entry name" value="Plug_dom_sf"/>
</dbReference>
<dbReference type="GO" id="GO:0015891">
    <property type="term" value="P:siderophore transport"/>
    <property type="evidence" value="ECO:0007669"/>
    <property type="project" value="InterPro"/>
</dbReference>
<dbReference type="PANTHER" id="PTHR32552:SF84">
    <property type="entry name" value="TONB-DEPENDENT RECEPTOR-RELATED"/>
    <property type="match status" value="1"/>
</dbReference>
<keyword evidence="8" id="KW-0408">Iron</keyword>
<gene>
    <name evidence="20" type="ORF">FYJ91_06295</name>
</gene>
<keyword evidence="5" id="KW-0410">Iron transport</keyword>
<evidence type="ECO:0000256" key="10">
    <source>
        <dbReference type="ARBA" id="ARBA00023077"/>
    </source>
</evidence>
<evidence type="ECO:0000313" key="20">
    <source>
        <dbReference type="EMBL" id="TZG27230.1"/>
    </source>
</evidence>
<evidence type="ECO:0000256" key="14">
    <source>
        <dbReference type="PROSITE-ProRule" id="PRU01360"/>
    </source>
</evidence>
<dbReference type="Pfam" id="PF00593">
    <property type="entry name" value="TonB_dep_Rec_b-barrel"/>
    <property type="match status" value="1"/>
</dbReference>
<dbReference type="GO" id="GO:0038023">
    <property type="term" value="F:signaling receptor activity"/>
    <property type="evidence" value="ECO:0007669"/>
    <property type="project" value="InterPro"/>
</dbReference>
<keyword evidence="12 20" id="KW-0675">Receptor</keyword>
<feature type="chain" id="PRO_5023009490" evidence="17">
    <location>
        <begin position="30"/>
        <end position="715"/>
    </location>
</feature>
<protein>
    <submittedName>
        <fullName evidence="20">TonB-dependent receptor</fullName>
    </submittedName>
</protein>
<keyword evidence="10 16" id="KW-0798">TonB box</keyword>
<dbReference type="Proteomes" id="UP000322077">
    <property type="component" value="Unassembled WGS sequence"/>
</dbReference>
<dbReference type="SUPFAM" id="SSF56935">
    <property type="entry name" value="Porins"/>
    <property type="match status" value="1"/>
</dbReference>
<dbReference type="PROSITE" id="PS01156">
    <property type="entry name" value="TONB_DEPENDENT_REC_2"/>
    <property type="match status" value="1"/>
</dbReference>
<evidence type="ECO:0000259" key="18">
    <source>
        <dbReference type="Pfam" id="PF00593"/>
    </source>
</evidence>
<dbReference type="AlphaFoldDB" id="A0A5D9C832"/>
<evidence type="ECO:0000256" key="3">
    <source>
        <dbReference type="ARBA" id="ARBA00022448"/>
    </source>
</evidence>
<dbReference type="PANTHER" id="PTHR32552">
    <property type="entry name" value="FERRICHROME IRON RECEPTOR-RELATED"/>
    <property type="match status" value="1"/>
</dbReference>
<evidence type="ECO:0000256" key="8">
    <source>
        <dbReference type="ARBA" id="ARBA00023004"/>
    </source>
</evidence>
<evidence type="ECO:0000256" key="11">
    <source>
        <dbReference type="ARBA" id="ARBA00023136"/>
    </source>
</evidence>
<dbReference type="InterPro" id="IPR012910">
    <property type="entry name" value="Plug_dom"/>
</dbReference>
<evidence type="ECO:0000256" key="13">
    <source>
        <dbReference type="ARBA" id="ARBA00023237"/>
    </source>
</evidence>
<reference evidence="20 21" key="1">
    <citation type="submission" date="2019-08" db="EMBL/GenBank/DDBJ databases">
        <authorList>
            <person name="Wang G."/>
            <person name="Xu Z."/>
        </authorList>
    </citation>
    <scope>NUCLEOTIDE SEQUENCE [LARGE SCALE GENOMIC DNA]</scope>
    <source>
        <strain evidence="20 21">ZX</strain>
    </source>
</reference>
<feature type="domain" description="TonB-dependent receptor-like beta-barrel" evidence="18">
    <location>
        <begin position="243"/>
        <end position="684"/>
    </location>
</feature>
<sequence length="715" mass="77908">MTYSTKPAHIRALLFTATALTAFASPAHAEDAAATEAEDSSTIIVTAVDSLRLNQKTEGASRLGITALQTPASVETLDGDAIRLRGDLTIQDAAARATGIVNASGVFGFSLAARGFVGQNSVMQLYDGMRMYNNTLTFPADPWMAERVEILRGPASVLYGEGAIGGAVNVVRKQPGDTLEASGRAIVGSFESYNIAAGAGGPINDMIGFRIDGAYRESDGWMKRGNSSATSLSGAIKLKPAEDLSITLSHDFSRQLPRTWFGVPLVGGKLDKSLRKNNYNVTDARLRFRDNWSQGKIEWSPSDSFSIRSTFYHLWANKYWHNSENETYVAATATAPAKIRQSSFLELYHVQRQTGNRTTANVSGTILGLENHMVVGFDVNRITYKNISNSGNNATRLVDLFATDTGLFIDQTGAAATKPRYKNTIHQYSVFAEDRLVLSDQVSFVGGLRYDRPRIRKNDYVNAANNFTATPDAVTWRLGGVYNPIPTLSIYAQYATAADPVGALVSTSLAQSAFDLSTGRQWEAGVKHVFWGGRGEWTFAAYDIVKRRLLTSDPLIPTIQVQVGQQSSKGLEASLFLKPVDRIGITLNGSVLKARYDDFSESVGGVRFQRAGNRPSNIAAKTANAFLSWEFADGWVADGGFSYVGKRFQDAANTLVIPSYTLTDFGVRWQFTEKASAGLRVRNIFDETYVRATYGASQWVLGDPRAVEASINVAF</sequence>
<dbReference type="Pfam" id="PF07715">
    <property type="entry name" value="Plug"/>
    <property type="match status" value="1"/>
</dbReference>
<evidence type="ECO:0000256" key="16">
    <source>
        <dbReference type="RuleBase" id="RU003357"/>
    </source>
</evidence>
<keyword evidence="13 14" id="KW-0998">Cell outer membrane</keyword>
<evidence type="ECO:0000256" key="6">
    <source>
        <dbReference type="ARBA" id="ARBA00022692"/>
    </source>
</evidence>
<comment type="subcellular location">
    <subcellularLocation>
        <location evidence="1 14">Cell outer membrane</location>
        <topology evidence="1 14">Multi-pass membrane protein</topology>
    </subcellularLocation>
</comment>
<organism evidence="20 21">
    <name type="scientific">Sphingomonas montanisoli</name>
    <dbReference type="NCBI Taxonomy" id="2606412"/>
    <lineage>
        <taxon>Bacteria</taxon>
        <taxon>Pseudomonadati</taxon>
        <taxon>Pseudomonadota</taxon>
        <taxon>Alphaproteobacteria</taxon>
        <taxon>Sphingomonadales</taxon>
        <taxon>Sphingomonadaceae</taxon>
        <taxon>Sphingomonas</taxon>
    </lineage>
</organism>
<dbReference type="CDD" id="cd01347">
    <property type="entry name" value="ligand_gated_channel"/>
    <property type="match status" value="1"/>
</dbReference>
<evidence type="ECO:0000256" key="17">
    <source>
        <dbReference type="SAM" id="SignalP"/>
    </source>
</evidence>
<evidence type="ECO:0000256" key="1">
    <source>
        <dbReference type="ARBA" id="ARBA00004571"/>
    </source>
</evidence>
<evidence type="ECO:0000259" key="19">
    <source>
        <dbReference type="Pfam" id="PF07715"/>
    </source>
</evidence>
<dbReference type="RefSeq" id="WP_149521448.1">
    <property type="nucleotide sequence ID" value="NZ_VTOU01000002.1"/>
</dbReference>
<evidence type="ECO:0000256" key="4">
    <source>
        <dbReference type="ARBA" id="ARBA00022452"/>
    </source>
</evidence>
<dbReference type="GO" id="GO:0009279">
    <property type="term" value="C:cell outer membrane"/>
    <property type="evidence" value="ECO:0007669"/>
    <property type="project" value="UniProtKB-SubCell"/>
</dbReference>
<name>A0A5D9C832_9SPHN</name>
<dbReference type="Gene3D" id="2.40.170.20">
    <property type="entry name" value="TonB-dependent receptor, beta-barrel domain"/>
    <property type="match status" value="1"/>
</dbReference>
<dbReference type="InterPro" id="IPR039426">
    <property type="entry name" value="TonB-dep_rcpt-like"/>
</dbReference>
<dbReference type="InterPro" id="IPR036942">
    <property type="entry name" value="Beta-barrel_TonB_sf"/>
</dbReference>